<evidence type="ECO:0000259" key="9">
    <source>
        <dbReference type="PROSITE" id="PS51007"/>
    </source>
</evidence>
<feature type="domain" description="Cytochrome c" evidence="9">
    <location>
        <begin position="12"/>
        <end position="117"/>
    </location>
</feature>
<dbReference type="PANTHER" id="PTHR19848">
    <property type="entry name" value="WD40 REPEAT PROTEIN"/>
    <property type="match status" value="1"/>
</dbReference>
<gene>
    <name evidence="10" type="ORF">J8F10_31300</name>
</gene>
<dbReference type="PROSITE" id="PS50294">
    <property type="entry name" value="WD_REPEATS_REGION"/>
    <property type="match status" value="2"/>
</dbReference>
<evidence type="ECO:0000256" key="3">
    <source>
        <dbReference type="ARBA" id="ARBA00022723"/>
    </source>
</evidence>
<keyword evidence="2 7" id="KW-0349">Heme</keyword>
<dbReference type="Pfam" id="PF00400">
    <property type="entry name" value="WD40"/>
    <property type="match status" value="3"/>
</dbReference>
<evidence type="ECO:0000256" key="4">
    <source>
        <dbReference type="ARBA" id="ARBA00022737"/>
    </source>
</evidence>
<organism evidence="10 11">
    <name type="scientific">Gemmata palustris</name>
    <dbReference type="NCBI Taxonomy" id="2822762"/>
    <lineage>
        <taxon>Bacteria</taxon>
        <taxon>Pseudomonadati</taxon>
        <taxon>Planctomycetota</taxon>
        <taxon>Planctomycetia</taxon>
        <taxon>Gemmatales</taxon>
        <taxon>Gemmataceae</taxon>
        <taxon>Gemmata</taxon>
    </lineage>
</organism>
<dbReference type="InterPro" id="IPR019775">
    <property type="entry name" value="WD40_repeat_CS"/>
</dbReference>
<keyword evidence="4" id="KW-0677">Repeat</keyword>
<evidence type="ECO:0000256" key="2">
    <source>
        <dbReference type="ARBA" id="ARBA00022617"/>
    </source>
</evidence>
<dbReference type="SUPFAM" id="SSF50978">
    <property type="entry name" value="WD40 repeat-like"/>
    <property type="match status" value="1"/>
</dbReference>
<name>A0ABS5C1B4_9BACT</name>
<keyword evidence="1 6" id="KW-0853">WD repeat</keyword>
<feature type="repeat" description="WD" evidence="6">
    <location>
        <begin position="293"/>
        <end position="334"/>
    </location>
</feature>
<dbReference type="InterPro" id="IPR036322">
    <property type="entry name" value="WD40_repeat_dom_sf"/>
</dbReference>
<proteinExistence type="predicted"/>
<evidence type="ECO:0000256" key="8">
    <source>
        <dbReference type="SAM" id="SignalP"/>
    </source>
</evidence>
<dbReference type="InterPro" id="IPR015943">
    <property type="entry name" value="WD40/YVTN_repeat-like_dom_sf"/>
</dbReference>
<dbReference type="PROSITE" id="PS51007">
    <property type="entry name" value="CYTC"/>
    <property type="match status" value="1"/>
</dbReference>
<dbReference type="PROSITE" id="PS00678">
    <property type="entry name" value="WD_REPEATS_1"/>
    <property type="match status" value="1"/>
</dbReference>
<evidence type="ECO:0000256" key="5">
    <source>
        <dbReference type="ARBA" id="ARBA00023004"/>
    </source>
</evidence>
<dbReference type="PROSITE" id="PS50082">
    <property type="entry name" value="WD_REPEATS_2"/>
    <property type="match status" value="2"/>
</dbReference>
<keyword evidence="5 7" id="KW-0408">Iron</keyword>
<comment type="caution">
    <text evidence="10">The sequence shown here is derived from an EMBL/GenBank/DDBJ whole genome shotgun (WGS) entry which is preliminary data.</text>
</comment>
<dbReference type="InterPro" id="IPR036909">
    <property type="entry name" value="Cyt_c-like_dom_sf"/>
</dbReference>
<dbReference type="InterPro" id="IPR009056">
    <property type="entry name" value="Cyt_c-like_dom"/>
</dbReference>
<dbReference type="Pfam" id="PF07635">
    <property type="entry name" value="PSCyt1"/>
    <property type="match status" value="1"/>
</dbReference>
<dbReference type="InterPro" id="IPR001680">
    <property type="entry name" value="WD40_rpt"/>
</dbReference>
<evidence type="ECO:0000256" key="6">
    <source>
        <dbReference type="PROSITE-ProRule" id="PRU00221"/>
    </source>
</evidence>
<protein>
    <recommendedName>
        <fullName evidence="9">Cytochrome c domain-containing protein</fullName>
    </recommendedName>
</protein>
<dbReference type="EMBL" id="JAGKQQ010000001">
    <property type="protein sequence ID" value="MBP3959756.1"/>
    <property type="molecule type" value="Genomic_DNA"/>
</dbReference>
<dbReference type="SUPFAM" id="SSF46626">
    <property type="entry name" value="Cytochrome c"/>
    <property type="match status" value="1"/>
</dbReference>
<evidence type="ECO:0000313" key="11">
    <source>
        <dbReference type="Proteomes" id="UP000676565"/>
    </source>
</evidence>
<dbReference type="InterPro" id="IPR011429">
    <property type="entry name" value="Cyt_c_Planctomycete-type"/>
</dbReference>
<reference evidence="10 11" key="1">
    <citation type="submission" date="2021-04" db="EMBL/GenBank/DDBJ databases">
        <authorList>
            <person name="Ivanova A."/>
        </authorList>
    </citation>
    <scope>NUCLEOTIDE SEQUENCE [LARGE SCALE GENOMIC DNA]</scope>
    <source>
        <strain evidence="10 11">G18</strain>
    </source>
</reference>
<evidence type="ECO:0000256" key="1">
    <source>
        <dbReference type="ARBA" id="ARBA00022574"/>
    </source>
</evidence>
<keyword evidence="3 7" id="KW-0479">Metal-binding</keyword>
<feature type="signal peptide" evidence="8">
    <location>
        <begin position="1"/>
        <end position="24"/>
    </location>
</feature>
<evidence type="ECO:0000313" key="10">
    <source>
        <dbReference type="EMBL" id="MBP3959756.1"/>
    </source>
</evidence>
<sequence length="719" mass="74341">MRQLAFLCSVVAVLAGGARVLADAKNPTFDDDVLPIVKQHCANCHSNDKQKGDLNLATYAALQKGGSSGAAVKPGDPSKSRVYTLSAHIEEPKMPPNGNKMPDAQLAVIKLWVEQGARENAGSKASVTPKPTADIGLKSIVKGRPEGPPPMPAVGKLKLDPVVTARRPGAVLAMATSPWAPLVAIGGQKQVILYNTDTGALIGFIPFEHGQINSIKFSRNARFLLVAGGKGGSSGKAVLYKVENGEKVIEVGIENDAILAADISADQTQIAVGSPSKLVRIYSTTDGKVIREIKKHTDWVTAVEYSADGVLLATGDRNGGAFVWEAFTGREYFSLRGHTAMITDVSWRDDSNVLATCSEDTTIKLWEMENGGNIKNWGAHGGGAASVQFTHDGKLASTGRDRVTKFWDQNGTALKTFEAFPDLGLKVAVTHDNARVIAGDWSGVVKTWTAVDAKAVATLDVNPLPAVERLKKVETAITAATAKIPPTQAAFDAAALKAKQATDAHNAAVANVNKINADLAAANKAVTDFTAAANAAKPQMDAAKAEVDKATPIATAAANKAAALEAVVSAETVAAKAIADASTKTPANADLVAQVKKKADALAALSAELAIAKKVQADTAAALKAATDKHAAQSKAYTDATAVVAANQKTVATLTPMQKPATDAVAPAKAAADAANAATAPAKAALDALNAEIATAKATLEQLKTVTAPPAPTPVPPKK</sequence>
<feature type="repeat" description="WD" evidence="6">
    <location>
        <begin position="335"/>
        <end position="376"/>
    </location>
</feature>
<dbReference type="Proteomes" id="UP000676565">
    <property type="component" value="Unassembled WGS sequence"/>
</dbReference>
<dbReference type="Gene3D" id="2.130.10.10">
    <property type="entry name" value="YVTN repeat-like/Quinoprotein amine dehydrogenase"/>
    <property type="match status" value="2"/>
</dbReference>
<dbReference type="SMART" id="SM00320">
    <property type="entry name" value="WD40"/>
    <property type="match status" value="7"/>
</dbReference>
<keyword evidence="11" id="KW-1185">Reference proteome</keyword>
<evidence type="ECO:0000256" key="7">
    <source>
        <dbReference type="PROSITE-ProRule" id="PRU00433"/>
    </source>
</evidence>
<keyword evidence="8" id="KW-0732">Signal</keyword>
<accession>A0ABS5C1B4</accession>
<feature type="chain" id="PRO_5046897886" description="Cytochrome c domain-containing protein" evidence="8">
    <location>
        <begin position="25"/>
        <end position="719"/>
    </location>
</feature>
<dbReference type="PANTHER" id="PTHR19848:SF8">
    <property type="entry name" value="F-BOX AND WD REPEAT DOMAIN CONTAINING 7"/>
    <property type="match status" value="1"/>
</dbReference>
<dbReference type="RefSeq" id="WP_210660514.1">
    <property type="nucleotide sequence ID" value="NZ_JAGKQQ010000001.1"/>
</dbReference>